<evidence type="ECO:0000256" key="3">
    <source>
        <dbReference type="ARBA" id="ARBA00022679"/>
    </source>
</evidence>
<dbReference type="InterPro" id="IPR000719">
    <property type="entry name" value="Prot_kinase_dom"/>
</dbReference>
<dbReference type="InterPro" id="IPR000961">
    <property type="entry name" value="AGC-kinase_C"/>
</dbReference>
<feature type="compositionally biased region" description="Polar residues" evidence="9">
    <location>
        <begin position="43"/>
        <end position="63"/>
    </location>
</feature>
<name>A0A0D2DZR6_9EURO</name>
<dbReference type="STRING" id="215243.A0A0D2DZR6"/>
<dbReference type="HOGENOM" id="CLU_000288_19_1_1"/>
<proteinExistence type="predicted"/>
<keyword evidence="3" id="KW-0808">Transferase</keyword>
<feature type="domain" description="Protein kinase" evidence="10">
    <location>
        <begin position="378"/>
        <end position="762"/>
    </location>
</feature>
<comment type="catalytic activity">
    <reaction evidence="7">
        <text>L-threonyl-[protein] + ATP = O-phospho-L-threonyl-[protein] + ADP + H(+)</text>
        <dbReference type="Rhea" id="RHEA:46608"/>
        <dbReference type="Rhea" id="RHEA-COMP:11060"/>
        <dbReference type="Rhea" id="RHEA-COMP:11605"/>
        <dbReference type="ChEBI" id="CHEBI:15378"/>
        <dbReference type="ChEBI" id="CHEBI:30013"/>
        <dbReference type="ChEBI" id="CHEBI:30616"/>
        <dbReference type="ChEBI" id="CHEBI:61977"/>
        <dbReference type="ChEBI" id="CHEBI:456216"/>
        <dbReference type="EC" id="2.7.11.1"/>
    </reaction>
</comment>
<dbReference type="SMART" id="SM00220">
    <property type="entry name" value="S_TKc"/>
    <property type="match status" value="1"/>
</dbReference>
<dbReference type="Gene3D" id="1.10.510.10">
    <property type="entry name" value="Transferase(Phosphotransferase) domain 1"/>
    <property type="match status" value="2"/>
</dbReference>
<feature type="region of interest" description="Disordered" evidence="9">
    <location>
        <begin position="1"/>
        <end position="63"/>
    </location>
</feature>
<evidence type="ECO:0000256" key="8">
    <source>
        <dbReference type="ARBA" id="ARBA00048679"/>
    </source>
</evidence>
<dbReference type="Gene3D" id="3.30.200.20">
    <property type="entry name" value="Phosphorylase Kinase, domain 1"/>
    <property type="match status" value="1"/>
</dbReference>
<dbReference type="EC" id="2.7.11.1" evidence="1"/>
<evidence type="ECO:0000256" key="6">
    <source>
        <dbReference type="ARBA" id="ARBA00022840"/>
    </source>
</evidence>
<evidence type="ECO:0000256" key="1">
    <source>
        <dbReference type="ARBA" id="ARBA00012513"/>
    </source>
</evidence>
<keyword evidence="6" id="KW-0067">ATP-binding</keyword>
<dbReference type="PROSITE" id="PS50011">
    <property type="entry name" value="PROTEIN_KINASE_DOM"/>
    <property type="match status" value="1"/>
</dbReference>
<dbReference type="VEuPathDB" id="FungiDB:PV06_06596"/>
<keyword evidence="13" id="KW-1185">Reference proteome</keyword>
<gene>
    <name evidence="12" type="ORF">PV06_06596</name>
</gene>
<evidence type="ECO:0000256" key="2">
    <source>
        <dbReference type="ARBA" id="ARBA00022527"/>
    </source>
</evidence>
<accession>A0A0D2DZR6</accession>
<sequence length="1015" mass="113966">MPFTLAASRKRRQSSKVNPPTNRGNTSSRSSKIPRLNHLLYDGTSSRSIESTSTGQSKTSVKTQIRRGVTNIKTILKLGDKHNAATLQPQACFASAHSLPTNYILQNNSSATTLCRPLTITLTGMNHEDGTTTAPTVNSARTSPGPRGLQDVGVAVEKASGRDGRYIRRSQSVPGLHRAIAHKFHQAFSNPTVVKRADLRSRPSIQTFALDAAETNSVLLSSTASTLNSGWGSTAERASSSPLTSIPITPTSIMGYQESLNSFETDRQPYALETRILTPIPEIKVSPSITIRTVESAAAAKAFFETHFNSLLKEASGRSLRRRELEFKLKEHQFPTNSQYRAKRAWEQAESENLRRSRVLKNTTNSAKAAQGIHIGGFEVISILGKGSFGVVRLIKGKPETEASENDTTQIQSQGGRKSCWVSVPTSSARWPNPLREKGRELVRENKEVFAMKVIRKSDMIRNAQEGHLRAERDFLVAAEGSKWIIPLIAAFQDPKHLYLVMEFCIGGDFLGLLIRKNVLSEDITRWYIAEMILCVEEAHRLRWIHRDVKPDNFLVTHDGHLKISDFGLAFDGDWSHDQKFYQNSRHSLLDQLGIYIEGDEQDKQERGFGPYPSRASRSTQQPLPINAETESKDEPGMGEPILDWRNRAQRRRLARSVVGTSQYMAPEVIRGELILQHRKELSFPERAPPFAPSAEAADLILQLLVEKERRLCSKQYQINDYTRRIIGGKVVKFEADKTSRTYDGYFVYANDAGEIKRHPFFRDVDWATVHLRRPPYIPRVNHWEDTRYFQEDEPVSDIDSTSTFAEGNDEFIQALDEHAGLTLLPTAAHPSPNVSQHHHEDQNIVPSLALNMPQKDGARLILGLARPDSLADMKNPLLVPLETTMAGLDENKSLGRDNTYQVDGPNEYLRAGCTKPDTRQKDRRRPRDIILRDTSTDREAMRIRKASAFLGYDYRQPAMVKDIVDQVLLEDLEIAKAKPEWDTSDVEDRDLAFEKGLLVGAADHISPTQKSVTM</sequence>
<reference evidence="12 13" key="1">
    <citation type="submission" date="2015-01" db="EMBL/GenBank/DDBJ databases">
        <title>The Genome Sequence of Exophiala oligosperma CBS72588.</title>
        <authorList>
            <consortium name="The Broad Institute Genomics Platform"/>
            <person name="Cuomo C."/>
            <person name="de Hoog S."/>
            <person name="Gorbushina A."/>
            <person name="Stielow B."/>
            <person name="Teixiera M."/>
            <person name="Abouelleil A."/>
            <person name="Chapman S.B."/>
            <person name="Priest M."/>
            <person name="Young S.K."/>
            <person name="Wortman J."/>
            <person name="Nusbaum C."/>
            <person name="Birren B."/>
        </authorList>
    </citation>
    <scope>NUCLEOTIDE SEQUENCE [LARGE SCALE GENOMIC DNA]</scope>
    <source>
        <strain evidence="12 13">CBS 72588</strain>
    </source>
</reference>
<evidence type="ECO:0000256" key="5">
    <source>
        <dbReference type="ARBA" id="ARBA00022777"/>
    </source>
</evidence>
<organism evidence="12 13">
    <name type="scientific">Exophiala oligosperma</name>
    <dbReference type="NCBI Taxonomy" id="215243"/>
    <lineage>
        <taxon>Eukaryota</taxon>
        <taxon>Fungi</taxon>
        <taxon>Dikarya</taxon>
        <taxon>Ascomycota</taxon>
        <taxon>Pezizomycotina</taxon>
        <taxon>Eurotiomycetes</taxon>
        <taxon>Chaetothyriomycetidae</taxon>
        <taxon>Chaetothyriales</taxon>
        <taxon>Herpotrichiellaceae</taxon>
        <taxon>Exophiala</taxon>
    </lineage>
</organism>
<evidence type="ECO:0000313" key="13">
    <source>
        <dbReference type="Proteomes" id="UP000053342"/>
    </source>
</evidence>
<dbReference type="InterPro" id="IPR050236">
    <property type="entry name" value="Ser_Thr_kinase_AGC"/>
</dbReference>
<dbReference type="PANTHER" id="PTHR24356:SF400">
    <property type="entry name" value="SERINE_THREONINE-PROTEIN KINASE CBK1"/>
    <property type="match status" value="1"/>
</dbReference>
<feature type="region of interest" description="Disordered" evidence="9">
    <location>
        <begin position="604"/>
        <end position="642"/>
    </location>
</feature>
<evidence type="ECO:0000259" key="10">
    <source>
        <dbReference type="PROSITE" id="PS50011"/>
    </source>
</evidence>
<feature type="domain" description="AGC-kinase C-terminal" evidence="11">
    <location>
        <begin position="763"/>
        <end position="817"/>
    </location>
</feature>
<dbReference type="OrthoDB" id="3638488at2759"/>
<evidence type="ECO:0000256" key="4">
    <source>
        <dbReference type="ARBA" id="ARBA00022741"/>
    </source>
</evidence>
<dbReference type="RefSeq" id="XP_016261215.1">
    <property type="nucleotide sequence ID" value="XM_016407735.1"/>
</dbReference>
<protein>
    <recommendedName>
        <fullName evidence="1">non-specific serine/threonine protein kinase</fullName>
        <ecNumber evidence="1">2.7.11.1</ecNumber>
    </recommendedName>
</protein>
<evidence type="ECO:0000256" key="7">
    <source>
        <dbReference type="ARBA" id="ARBA00047899"/>
    </source>
</evidence>
<dbReference type="PROSITE" id="PS51285">
    <property type="entry name" value="AGC_KINASE_CTER"/>
    <property type="match status" value="1"/>
</dbReference>
<evidence type="ECO:0000256" key="9">
    <source>
        <dbReference type="SAM" id="MobiDB-lite"/>
    </source>
</evidence>
<dbReference type="GO" id="GO:0004674">
    <property type="term" value="F:protein serine/threonine kinase activity"/>
    <property type="evidence" value="ECO:0007669"/>
    <property type="project" value="UniProtKB-KW"/>
</dbReference>
<dbReference type="InterPro" id="IPR011009">
    <property type="entry name" value="Kinase-like_dom_sf"/>
</dbReference>
<keyword evidence="4" id="KW-0547">Nucleotide-binding</keyword>
<dbReference type="GO" id="GO:0035556">
    <property type="term" value="P:intracellular signal transduction"/>
    <property type="evidence" value="ECO:0007669"/>
    <property type="project" value="TreeGrafter"/>
</dbReference>
<comment type="catalytic activity">
    <reaction evidence="8">
        <text>L-seryl-[protein] + ATP = O-phospho-L-seryl-[protein] + ADP + H(+)</text>
        <dbReference type="Rhea" id="RHEA:17989"/>
        <dbReference type="Rhea" id="RHEA-COMP:9863"/>
        <dbReference type="Rhea" id="RHEA-COMP:11604"/>
        <dbReference type="ChEBI" id="CHEBI:15378"/>
        <dbReference type="ChEBI" id="CHEBI:29999"/>
        <dbReference type="ChEBI" id="CHEBI:30616"/>
        <dbReference type="ChEBI" id="CHEBI:83421"/>
        <dbReference type="ChEBI" id="CHEBI:456216"/>
        <dbReference type="EC" id="2.7.11.1"/>
    </reaction>
</comment>
<feature type="compositionally biased region" description="Polar residues" evidence="9">
    <location>
        <begin position="15"/>
        <end position="31"/>
    </location>
</feature>
<evidence type="ECO:0000313" key="12">
    <source>
        <dbReference type="EMBL" id="KIW40999.1"/>
    </source>
</evidence>
<keyword evidence="2" id="KW-0723">Serine/threonine-protein kinase</keyword>
<dbReference type="SUPFAM" id="SSF56112">
    <property type="entry name" value="Protein kinase-like (PK-like)"/>
    <property type="match status" value="1"/>
</dbReference>
<dbReference type="GeneID" id="27358670"/>
<keyword evidence="5" id="KW-0418">Kinase</keyword>
<dbReference type="EMBL" id="KN847337">
    <property type="protein sequence ID" value="KIW40999.1"/>
    <property type="molecule type" value="Genomic_DNA"/>
</dbReference>
<dbReference type="Pfam" id="PF00069">
    <property type="entry name" value="Pkinase"/>
    <property type="match status" value="1"/>
</dbReference>
<dbReference type="GO" id="GO:0005524">
    <property type="term" value="F:ATP binding"/>
    <property type="evidence" value="ECO:0007669"/>
    <property type="project" value="UniProtKB-KW"/>
</dbReference>
<evidence type="ECO:0000259" key="11">
    <source>
        <dbReference type="PROSITE" id="PS51285"/>
    </source>
</evidence>
<dbReference type="Proteomes" id="UP000053342">
    <property type="component" value="Unassembled WGS sequence"/>
</dbReference>
<feature type="region of interest" description="Disordered" evidence="9">
    <location>
        <begin position="126"/>
        <end position="150"/>
    </location>
</feature>
<dbReference type="PANTHER" id="PTHR24356">
    <property type="entry name" value="SERINE/THREONINE-PROTEIN KINASE"/>
    <property type="match status" value="1"/>
</dbReference>
<dbReference type="AlphaFoldDB" id="A0A0D2DZR6"/>
<feature type="compositionally biased region" description="Polar residues" evidence="9">
    <location>
        <begin position="131"/>
        <end position="142"/>
    </location>
</feature>